<proteinExistence type="predicted"/>
<dbReference type="STRING" id="915471.SAMN05216201_113119"/>
<protein>
    <recommendedName>
        <fullName evidence="3">Chemotaxis protein</fullName>
    </recommendedName>
</protein>
<evidence type="ECO:0008006" key="3">
    <source>
        <dbReference type="Google" id="ProtNLM"/>
    </source>
</evidence>
<sequence>MPLPLILGAAALVSAAYGAKKGYDGYQKHSEADDIVNAAKARYADKKDAFDVQEKATNAALEALGKEELQIGKQFDEFKTLADKLLLKLNAGRQDKLKINIPKHKLQSIESYSYTAVGVLGATAGAGAAGAAAGFAVYGGVMALGAASTGTAISSLAGVAATNATLAAIGGGSLATGGLGMAGGTAILGAAVAGPVLAIAGWAYDSHGDEALKNAHKADREVDSAVSKLLKAQKQLSKAEDYAFDVNDVLKSVYAQFDKYFEHLKFMDNRLEDIRARKLDAQAELDKVGGSIMRSVENGFMLAAILVDLITTPLFKVKEVNGNVVKDENDVPVMATDSDGSMILNDAKLQEQISLTRSKAAEVEPA</sequence>
<keyword evidence="2" id="KW-1185">Reference proteome</keyword>
<dbReference type="RefSeq" id="WP_090312606.1">
    <property type="nucleotide sequence ID" value="NZ_FNZE01000013.1"/>
</dbReference>
<evidence type="ECO:0000313" key="2">
    <source>
        <dbReference type="Proteomes" id="UP000242930"/>
    </source>
</evidence>
<evidence type="ECO:0000313" key="1">
    <source>
        <dbReference type="EMBL" id="SEJ66688.1"/>
    </source>
</evidence>
<name>A0A1H7AMW1_9PSED</name>
<gene>
    <name evidence="1" type="ORF">SAMN05216201_113119</name>
</gene>
<dbReference type="OrthoDB" id="6834370at2"/>
<reference evidence="2" key="1">
    <citation type="submission" date="2016-10" db="EMBL/GenBank/DDBJ databases">
        <authorList>
            <person name="Varghese N."/>
            <person name="Submissions S."/>
        </authorList>
    </citation>
    <scope>NUCLEOTIDE SEQUENCE [LARGE SCALE GENOMIC DNA]</scope>
    <source>
        <strain evidence="2">LMG 25967</strain>
    </source>
</reference>
<accession>A0A1H7AMW1</accession>
<dbReference type="AlphaFoldDB" id="A0A1H7AMW1"/>
<dbReference type="Proteomes" id="UP000242930">
    <property type="component" value="Unassembled WGS sequence"/>
</dbReference>
<organism evidence="1 2">
    <name type="scientific">Pseudomonas linyingensis</name>
    <dbReference type="NCBI Taxonomy" id="915471"/>
    <lineage>
        <taxon>Bacteria</taxon>
        <taxon>Pseudomonadati</taxon>
        <taxon>Pseudomonadota</taxon>
        <taxon>Gammaproteobacteria</taxon>
        <taxon>Pseudomonadales</taxon>
        <taxon>Pseudomonadaceae</taxon>
        <taxon>Pseudomonas</taxon>
    </lineage>
</organism>
<dbReference type="EMBL" id="FNZE01000013">
    <property type="protein sequence ID" value="SEJ66688.1"/>
    <property type="molecule type" value="Genomic_DNA"/>
</dbReference>